<keyword evidence="2" id="KW-1185">Reference proteome</keyword>
<protein>
    <submittedName>
        <fullName evidence="1">Uncharacterized protein</fullName>
    </submittedName>
</protein>
<comment type="caution">
    <text evidence="1">The sequence shown here is derived from an EMBL/GenBank/DDBJ whole genome shotgun (WGS) entry which is preliminary data.</text>
</comment>
<dbReference type="EMBL" id="JAOYFB010000004">
    <property type="protein sequence ID" value="KAK4014247.1"/>
    <property type="molecule type" value="Genomic_DNA"/>
</dbReference>
<sequence length="77" mass="8612">MSLPLAFTSTSSPDASGTVQFHHIQVSLMFSLATSENSILRFQQTPYLSLNERVFQEPIIRGQVLSTRTRGPRQSES</sequence>
<name>A0ABQ9ZMT8_9CRUS</name>
<dbReference type="Proteomes" id="UP001234178">
    <property type="component" value="Unassembled WGS sequence"/>
</dbReference>
<reference evidence="1 2" key="1">
    <citation type="journal article" date="2023" name="Nucleic Acids Res.">
        <title>The hologenome of Daphnia magna reveals possible DNA methylation and microbiome-mediated evolution of the host genome.</title>
        <authorList>
            <person name="Chaturvedi A."/>
            <person name="Li X."/>
            <person name="Dhandapani V."/>
            <person name="Marshall H."/>
            <person name="Kissane S."/>
            <person name="Cuenca-Cambronero M."/>
            <person name="Asole G."/>
            <person name="Calvet F."/>
            <person name="Ruiz-Romero M."/>
            <person name="Marangio P."/>
            <person name="Guigo R."/>
            <person name="Rago D."/>
            <person name="Mirbahai L."/>
            <person name="Eastwood N."/>
            <person name="Colbourne J.K."/>
            <person name="Zhou J."/>
            <person name="Mallon E."/>
            <person name="Orsini L."/>
        </authorList>
    </citation>
    <scope>NUCLEOTIDE SEQUENCE [LARGE SCALE GENOMIC DNA]</scope>
    <source>
        <strain evidence="1">LRV0_1</strain>
    </source>
</reference>
<proteinExistence type="predicted"/>
<gene>
    <name evidence="1" type="ORF">OUZ56_026777</name>
</gene>
<evidence type="ECO:0000313" key="1">
    <source>
        <dbReference type="EMBL" id="KAK4014247.1"/>
    </source>
</evidence>
<accession>A0ABQ9ZMT8</accession>
<organism evidence="1 2">
    <name type="scientific">Daphnia magna</name>
    <dbReference type="NCBI Taxonomy" id="35525"/>
    <lineage>
        <taxon>Eukaryota</taxon>
        <taxon>Metazoa</taxon>
        <taxon>Ecdysozoa</taxon>
        <taxon>Arthropoda</taxon>
        <taxon>Crustacea</taxon>
        <taxon>Branchiopoda</taxon>
        <taxon>Diplostraca</taxon>
        <taxon>Cladocera</taxon>
        <taxon>Anomopoda</taxon>
        <taxon>Daphniidae</taxon>
        <taxon>Daphnia</taxon>
    </lineage>
</organism>
<evidence type="ECO:0000313" key="2">
    <source>
        <dbReference type="Proteomes" id="UP001234178"/>
    </source>
</evidence>